<comment type="caution">
    <text evidence="1">The sequence shown here is derived from an EMBL/GenBank/DDBJ whole genome shotgun (WGS) entry which is preliminary data.</text>
</comment>
<dbReference type="Gene3D" id="1.10.287.1060">
    <property type="entry name" value="ESAT-6-like"/>
    <property type="match status" value="1"/>
</dbReference>
<dbReference type="Proteomes" id="UP001552479">
    <property type="component" value="Unassembled WGS sequence"/>
</dbReference>
<dbReference type="EMBL" id="JBFASG010000014">
    <property type="protein sequence ID" value="MEV4924396.1"/>
    <property type="molecule type" value="Genomic_DNA"/>
</dbReference>
<organism evidence="1 2">
    <name type="scientific">Streptomyces roseoverticillatus</name>
    <dbReference type="NCBI Taxonomy" id="66429"/>
    <lineage>
        <taxon>Bacteria</taxon>
        <taxon>Bacillati</taxon>
        <taxon>Actinomycetota</taxon>
        <taxon>Actinomycetes</taxon>
        <taxon>Kitasatosporales</taxon>
        <taxon>Streptomycetaceae</taxon>
        <taxon>Streptomyces</taxon>
    </lineage>
</organism>
<gene>
    <name evidence="1" type="ORF">AB0L03_16370</name>
</gene>
<accession>A0ABV3IV98</accession>
<dbReference type="RefSeq" id="WP_366088408.1">
    <property type="nucleotide sequence ID" value="NZ_JBFASG010000014.1"/>
</dbReference>
<keyword evidence="2" id="KW-1185">Reference proteome</keyword>
<sequence length="86" mass="9496">MADQDAKDLNSRAASLRSLADHVESLVSKPRTYATTSMKKWSGPNADDTRGKLGTWNTTCQTVAKALREEAEKCSKEAKDLQQPKK</sequence>
<dbReference type="SUPFAM" id="SSF140453">
    <property type="entry name" value="EsxAB dimer-like"/>
    <property type="match status" value="1"/>
</dbReference>
<reference evidence="1 2" key="1">
    <citation type="submission" date="2024-06" db="EMBL/GenBank/DDBJ databases">
        <title>The Natural Products Discovery Center: Release of the First 8490 Sequenced Strains for Exploring Actinobacteria Biosynthetic Diversity.</title>
        <authorList>
            <person name="Kalkreuter E."/>
            <person name="Kautsar S.A."/>
            <person name="Yang D."/>
            <person name="Bader C.D."/>
            <person name="Teijaro C.N."/>
            <person name="Fluegel L."/>
            <person name="Davis C.M."/>
            <person name="Simpson J.R."/>
            <person name="Lauterbach L."/>
            <person name="Steele A.D."/>
            <person name="Gui C."/>
            <person name="Meng S."/>
            <person name="Li G."/>
            <person name="Viehrig K."/>
            <person name="Ye F."/>
            <person name="Su P."/>
            <person name="Kiefer A.F."/>
            <person name="Nichols A."/>
            <person name="Cepeda A.J."/>
            <person name="Yan W."/>
            <person name="Fan B."/>
            <person name="Jiang Y."/>
            <person name="Adhikari A."/>
            <person name="Zheng C.-J."/>
            <person name="Schuster L."/>
            <person name="Cowan T.M."/>
            <person name="Smanski M.J."/>
            <person name="Chevrette M.G."/>
            <person name="De Carvalho L.P.S."/>
            <person name="Shen B."/>
        </authorList>
    </citation>
    <scope>NUCLEOTIDE SEQUENCE [LARGE SCALE GENOMIC DNA]</scope>
    <source>
        <strain evidence="1 2">NPDC053791</strain>
    </source>
</reference>
<evidence type="ECO:0000313" key="2">
    <source>
        <dbReference type="Proteomes" id="UP001552479"/>
    </source>
</evidence>
<evidence type="ECO:0000313" key="1">
    <source>
        <dbReference type="EMBL" id="MEV4924396.1"/>
    </source>
</evidence>
<protein>
    <submittedName>
        <fullName evidence="1">Uncharacterized protein</fullName>
    </submittedName>
</protein>
<dbReference type="InterPro" id="IPR036689">
    <property type="entry name" value="ESAT-6-like_sf"/>
</dbReference>
<name>A0ABV3IV98_9ACTN</name>
<proteinExistence type="predicted"/>